<feature type="transmembrane region" description="Helical" evidence="5">
    <location>
        <begin position="57"/>
        <end position="86"/>
    </location>
</feature>
<keyword evidence="3 5" id="KW-1133">Transmembrane helix</keyword>
<dbReference type="SUPFAM" id="SSF144091">
    <property type="entry name" value="Rhomboid-like"/>
    <property type="match status" value="1"/>
</dbReference>
<dbReference type="KEGG" id="cbw:RR42_m1218"/>
<dbReference type="EMBL" id="CP010536">
    <property type="protein sequence ID" value="AJG18624.1"/>
    <property type="molecule type" value="Genomic_DNA"/>
</dbReference>
<feature type="domain" description="Peptidase S54 rhomboid" evidence="6">
    <location>
        <begin position="55"/>
        <end position="195"/>
    </location>
</feature>
<evidence type="ECO:0000259" key="6">
    <source>
        <dbReference type="Pfam" id="PF01694"/>
    </source>
</evidence>
<feature type="transmembrane region" description="Helical" evidence="5">
    <location>
        <begin position="93"/>
        <end position="111"/>
    </location>
</feature>
<dbReference type="STRING" id="68895.RR42_m1218"/>
<protein>
    <submittedName>
        <fullName evidence="7">Putative transmembrane protein</fullName>
    </submittedName>
</protein>
<reference evidence="7 8" key="1">
    <citation type="journal article" date="2015" name="Genome Announc.">
        <title>Complete Genome Sequence of Cupriavidus basilensis 4G11, Isolated from the Oak Ridge Field Research Center Site.</title>
        <authorList>
            <person name="Ray J."/>
            <person name="Waters R.J."/>
            <person name="Skerker J.M."/>
            <person name="Kuehl J.V."/>
            <person name="Price M.N."/>
            <person name="Huang J."/>
            <person name="Chakraborty R."/>
            <person name="Arkin A.P."/>
            <person name="Deutschbauer A."/>
        </authorList>
    </citation>
    <scope>NUCLEOTIDE SEQUENCE [LARGE SCALE GENOMIC DNA]</scope>
    <source>
        <strain evidence="7">4G11</strain>
    </source>
</reference>
<evidence type="ECO:0000313" key="8">
    <source>
        <dbReference type="Proteomes" id="UP000031843"/>
    </source>
</evidence>
<dbReference type="InterPro" id="IPR022764">
    <property type="entry name" value="Peptidase_S54_rhomboid_dom"/>
</dbReference>
<evidence type="ECO:0000256" key="5">
    <source>
        <dbReference type="SAM" id="Phobius"/>
    </source>
</evidence>
<dbReference type="NCBIfam" id="TIGR03902">
    <property type="entry name" value="rhom_GG_sort"/>
    <property type="match status" value="1"/>
</dbReference>
<evidence type="ECO:0000256" key="2">
    <source>
        <dbReference type="ARBA" id="ARBA00022692"/>
    </source>
</evidence>
<keyword evidence="8" id="KW-1185">Reference proteome</keyword>
<accession>A0A0C4Y8W1</accession>
<dbReference type="GO" id="GO:0016020">
    <property type="term" value="C:membrane"/>
    <property type="evidence" value="ECO:0007669"/>
    <property type="project" value="UniProtKB-SubCell"/>
</dbReference>
<sequence>MNVQAAGAARRPGWPGVLAVLALTAALGAAFTFIPWLRAHGLYLRDAVMGHGVAGQWWRLLTAMWVHLGWQHWLADLLAAAGLFLLIGREARAGAMLAVLFACGVAVQLALCRVPSVGWYGGLSGALHGLALWGGLRLLYGGGVSRVLGVALCLGVLVKTWLEQSWLAPVVFDAQWGFGVVRISHAAGALAGLGLWLVQEWWQRRRGGPPA</sequence>
<keyword evidence="2 5" id="KW-0812">Transmembrane</keyword>
<comment type="subcellular location">
    <subcellularLocation>
        <location evidence="1">Membrane</location>
        <topology evidence="1">Multi-pass membrane protein</topology>
    </subcellularLocation>
</comment>
<proteinExistence type="predicted"/>
<feature type="transmembrane region" description="Helical" evidence="5">
    <location>
        <begin position="174"/>
        <end position="198"/>
    </location>
</feature>
<dbReference type="Pfam" id="PF01694">
    <property type="entry name" value="Rhomboid"/>
    <property type="match status" value="1"/>
</dbReference>
<dbReference type="AlphaFoldDB" id="A0A0C4Y8W1"/>
<organism evidence="7 8">
    <name type="scientific">Cupriavidus basilensis</name>
    <dbReference type="NCBI Taxonomy" id="68895"/>
    <lineage>
        <taxon>Bacteria</taxon>
        <taxon>Pseudomonadati</taxon>
        <taxon>Pseudomonadota</taxon>
        <taxon>Betaproteobacteria</taxon>
        <taxon>Burkholderiales</taxon>
        <taxon>Burkholderiaceae</taxon>
        <taxon>Cupriavidus</taxon>
    </lineage>
</organism>
<evidence type="ECO:0000256" key="1">
    <source>
        <dbReference type="ARBA" id="ARBA00004141"/>
    </source>
</evidence>
<feature type="transmembrane region" description="Helical" evidence="5">
    <location>
        <begin position="117"/>
        <end position="136"/>
    </location>
</feature>
<dbReference type="GO" id="GO:0004252">
    <property type="term" value="F:serine-type endopeptidase activity"/>
    <property type="evidence" value="ECO:0007669"/>
    <property type="project" value="InterPro"/>
</dbReference>
<evidence type="ECO:0000256" key="4">
    <source>
        <dbReference type="ARBA" id="ARBA00023136"/>
    </source>
</evidence>
<evidence type="ECO:0000256" key="3">
    <source>
        <dbReference type="ARBA" id="ARBA00022989"/>
    </source>
</evidence>
<gene>
    <name evidence="7" type="ORF">RR42_m1218</name>
</gene>
<dbReference type="InterPro" id="IPR023826">
    <property type="entry name" value="Rhom-like_SP_proteobac"/>
</dbReference>
<keyword evidence="4 5" id="KW-0472">Membrane</keyword>
<feature type="transmembrane region" description="Helical" evidence="5">
    <location>
        <begin position="143"/>
        <end position="162"/>
    </location>
</feature>
<dbReference type="Proteomes" id="UP000031843">
    <property type="component" value="Chromosome main"/>
</dbReference>
<dbReference type="RefSeq" id="WP_043344850.1">
    <property type="nucleotide sequence ID" value="NZ_CP010536.1"/>
</dbReference>
<evidence type="ECO:0000313" key="7">
    <source>
        <dbReference type="EMBL" id="AJG18624.1"/>
    </source>
</evidence>
<name>A0A0C4Y8W1_9BURK</name>
<dbReference type="InterPro" id="IPR035952">
    <property type="entry name" value="Rhomboid-like_sf"/>
</dbReference>
<dbReference type="Gene3D" id="1.20.1540.10">
    <property type="entry name" value="Rhomboid-like"/>
    <property type="match status" value="1"/>
</dbReference>
<feature type="transmembrane region" description="Helical" evidence="5">
    <location>
        <begin position="12"/>
        <end position="37"/>
    </location>
</feature>
<dbReference type="OrthoDB" id="196054at2"/>